<organism evidence="2">
    <name type="scientific">Streptomyces iranensis</name>
    <dbReference type="NCBI Taxonomy" id="576784"/>
    <lineage>
        <taxon>Bacteria</taxon>
        <taxon>Bacillati</taxon>
        <taxon>Actinomycetota</taxon>
        <taxon>Actinomycetes</taxon>
        <taxon>Kitasatosporales</taxon>
        <taxon>Streptomycetaceae</taxon>
        <taxon>Streptomyces</taxon>
        <taxon>Streptomyces violaceusniger group</taxon>
    </lineage>
</organism>
<dbReference type="Gene3D" id="3.30.1330.40">
    <property type="entry name" value="RutC-like"/>
    <property type="match status" value="1"/>
</dbReference>
<dbReference type="Proteomes" id="UP000756710">
    <property type="component" value="Unassembled WGS sequence"/>
</dbReference>
<dbReference type="InterPro" id="IPR013813">
    <property type="entry name" value="Endoribo_LPSP/chorism_mut-like"/>
</dbReference>
<dbReference type="InterPro" id="IPR035959">
    <property type="entry name" value="RutC-like_sf"/>
</dbReference>
<sequence length="161" mass="17272">MSSSTDTTTSADQRVADLGLELPESIPPVGNYLRSVQTGDLLFVSGHLPDSAGEPIHRGKLGRDLTVDQGYEAAREAAIAMLGTVRNALGTLDRVSRIVKLLGMVNSTEEFIEQPAVINGASDLFRDIFGDRAPHARSAVGMAQLPRNNCVEIEGVFEVRP</sequence>
<dbReference type="GeneID" id="32467278"/>
<dbReference type="PANTHER" id="PTHR43760">
    <property type="entry name" value="ENDORIBONUCLEASE-RELATED"/>
    <property type="match status" value="1"/>
</dbReference>
<dbReference type="AlphaFoldDB" id="A0A060ZVF5"/>
<dbReference type="HOGENOM" id="CLU_104845_0_1_11"/>
<proteinExistence type="predicted"/>
<protein>
    <submittedName>
        <fullName evidence="3">Enamine deaminase RidA (YjgF/YER057c/UK114 family)</fullName>
    </submittedName>
    <submittedName>
        <fullName evidence="2">Endoribonuclease L-PSP</fullName>
    </submittedName>
</protein>
<dbReference type="Pfam" id="PF14588">
    <property type="entry name" value="YjgF_endoribonc"/>
    <property type="match status" value="1"/>
</dbReference>
<dbReference type="EMBL" id="LK022848">
    <property type="protein sequence ID" value="CDR10120.1"/>
    <property type="molecule type" value="Genomic_DNA"/>
</dbReference>
<dbReference type="SUPFAM" id="SSF55298">
    <property type="entry name" value="YjgF-like"/>
    <property type="match status" value="1"/>
</dbReference>
<reference evidence="2" key="1">
    <citation type="submission" date="2014-05" db="EMBL/GenBank/DDBJ databases">
        <authorList>
            <person name="Horn Fabian"/>
        </authorList>
    </citation>
    <scope>NUCLEOTIDE SEQUENCE</scope>
</reference>
<evidence type="ECO:0000313" key="4">
    <source>
        <dbReference type="Proteomes" id="UP000756710"/>
    </source>
</evidence>
<dbReference type="CDD" id="cd02199">
    <property type="entry name" value="YjgF_YER057c_UK114_like_1"/>
    <property type="match status" value="1"/>
</dbReference>
<dbReference type="PANTHER" id="PTHR43760:SF1">
    <property type="entry name" value="ENDORIBONUCLEASE L-PSP_CHORISMATE MUTASE-LIKE DOMAIN-CONTAINING PROTEIN"/>
    <property type="match status" value="1"/>
</dbReference>
<evidence type="ECO:0000313" key="3">
    <source>
        <dbReference type="EMBL" id="MBP2064935.1"/>
    </source>
</evidence>
<evidence type="ECO:0000313" key="2">
    <source>
        <dbReference type="EMBL" id="CDR10120.1"/>
    </source>
</evidence>
<keyword evidence="4" id="KW-1185">Reference proteome</keyword>
<accession>A0A060ZVF5</accession>
<name>A0A060ZVF5_9ACTN</name>
<dbReference type="EMBL" id="JAGGLR010000017">
    <property type="protein sequence ID" value="MBP2064935.1"/>
    <property type="molecule type" value="Genomic_DNA"/>
</dbReference>
<gene>
    <name evidence="3" type="ORF">J2Z30_005961</name>
    <name evidence="2" type="ORF">SIRAN6700</name>
</gene>
<reference evidence="3 4" key="2">
    <citation type="submission" date="2021-03" db="EMBL/GenBank/DDBJ databases">
        <title>Genomic Encyclopedia of Type Strains, Phase IV (KMG-IV): sequencing the most valuable type-strain genomes for metagenomic binning, comparative biology and taxonomic classification.</title>
        <authorList>
            <person name="Goeker M."/>
        </authorList>
    </citation>
    <scope>NUCLEOTIDE SEQUENCE [LARGE SCALE GENOMIC DNA]</scope>
    <source>
        <strain evidence="3 4">DSM 41954</strain>
    </source>
</reference>
<evidence type="ECO:0000259" key="1">
    <source>
        <dbReference type="Pfam" id="PF14588"/>
    </source>
</evidence>
<dbReference type="RefSeq" id="WP_044575839.1">
    <property type="nucleotide sequence ID" value="NZ_BAABDR010000007.1"/>
</dbReference>
<feature type="domain" description="Endoribonuclease L-PSP/chorismate mutase-like" evidence="1">
    <location>
        <begin position="14"/>
        <end position="149"/>
    </location>
</feature>